<dbReference type="EMBL" id="LAZR01016081">
    <property type="protein sequence ID" value="KKM06050.1"/>
    <property type="molecule type" value="Genomic_DNA"/>
</dbReference>
<dbReference type="AlphaFoldDB" id="A0A0F9H4Q8"/>
<keyword evidence="1" id="KW-0472">Membrane</keyword>
<reference evidence="2" key="1">
    <citation type="journal article" date="2015" name="Nature">
        <title>Complex archaea that bridge the gap between prokaryotes and eukaryotes.</title>
        <authorList>
            <person name="Spang A."/>
            <person name="Saw J.H."/>
            <person name="Jorgensen S.L."/>
            <person name="Zaremba-Niedzwiedzka K."/>
            <person name="Martijn J."/>
            <person name="Lind A.E."/>
            <person name="van Eijk R."/>
            <person name="Schleper C."/>
            <person name="Guy L."/>
            <person name="Ettema T.J."/>
        </authorList>
    </citation>
    <scope>NUCLEOTIDE SEQUENCE</scope>
</reference>
<accession>A0A0F9H4Q8</accession>
<feature type="transmembrane region" description="Helical" evidence="1">
    <location>
        <begin position="68"/>
        <end position="87"/>
    </location>
</feature>
<evidence type="ECO:0000313" key="2">
    <source>
        <dbReference type="EMBL" id="KKM06050.1"/>
    </source>
</evidence>
<keyword evidence="1" id="KW-1133">Transmembrane helix</keyword>
<name>A0A0F9H4Q8_9ZZZZ</name>
<keyword evidence="1" id="KW-0812">Transmembrane</keyword>
<sequence length="94" mass="11198">MERSNQHENNHVIHFENYPRGSARDYRIRQEERSYTIWRLLDKMERHQAEQNGYIRENLIVGKANSTWILVFRWAIGGIIAGIGILFSKLQGLW</sequence>
<gene>
    <name evidence="2" type="ORF">LCGC14_1747890</name>
</gene>
<comment type="caution">
    <text evidence="2">The sequence shown here is derived from an EMBL/GenBank/DDBJ whole genome shotgun (WGS) entry which is preliminary data.</text>
</comment>
<organism evidence="2">
    <name type="scientific">marine sediment metagenome</name>
    <dbReference type="NCBI Taxonomy" id="412755"/>
    <lineage>
        <taxon>unclassified sequences</taxon>
        <taxon>metagenomes</taxon>
        <taxon>ecological metagenomes</taxon>
    </lineage>
</organism>
<proteinExistence type="predicted"/>
<protein>
    <submittedName>
        <fullName evidence="2">Uncharacterized protein</fullName>
    </submittedName>
</protein>
<evidence type="ECO:0000256" key="1">
    <source>
        <dbReference type="SAM" id="Phobius"/>
    </source>
</evidence>